<sequence length="115" mass="12873">MSKSVNVVVVEGGVVREPQIRYTSEGSAYTRFAIAHTAFSQKQAEKKETSYFEVTAWGKIAEICAAYLKKGRRIIVSGKLHKSRWEDPTGQKHAKVTITANDVKFMPPSKQKKNS</sequence>
<reference evidence="4" key="1">
    <citation type="submission" date="2021-04" db="EMBL/GenBank/DDBJ databases">
        <authorList>
            <person name="Postec A."/>
        </authorList>
    </citation>
    <scope>NUCLEOTIDE SEQUENCE</scope>
    <source>
        <strain evidence="4">F1F22</strain>
    </source>
</reference>
<evidence type="ECO:0000256" key="1">
    <source>
        <dbReference type="ARBA" id="ARBA00023125"/>
    </source>
</evidence>
<evidence type="ECO:0000313" key="4">
    <source>
        <dbReference type="EMBL" id="URA11312.1"/>
    </source>
</evidence>
<evidence type="ECO:0000313" key="5">
    <source>
        <dbReference type="Proteomes" id="UP001056539"/>
    </source>
</evidence>
<dbReference type="InterPro" id="IPR012340">
    <property type="entry name" value="NA-bd_OB-fold"/>
</dbReference>
<dbReference type="CDD" id="cd04496">
    <property type="entry name" value="SSB_OBF"/>
    <property type="match status" value="1"/>
</dbReference>
<dbReference type="RefSeq" id="WP_271436444.1">
    <property type="nucleotide sequence ID" value="NZ_CP073355.1"/>
</dbReference>
<dbReference type="HAMAP" id="MF_00984">
    <property type="entry name" value="SSB"/>
    <property type="match status" value="1"/>
</dbReference>
<dbReference type="KEGG" id="taqu:KDW03_05835"/>
<dbReference type="EMBL" id="CP073355">
    <property type="protein sequence ID" value="URA11312.1"/>
    <property type="molecule type" value="Genomic_DNA"/>
</dbReference>
<dbReference type="GO" id="GO:0009295">
    <property type="term" value="C:nucleoid"/>
    <property type="evidence" value="ECO:0007669"/>
    <property type="project" value="TreeGrafter"/>
</dbReference>
<dbReference type="GO" id="GO:0006260">
    <property type="term" value="P:DNA replication"/>
    <property type="evidence" value="ECO:0007669"/>
    <property type="project" value="InterPro"/>
</dbReference>
<name>A0AAX3BG43_9SPIR</name>
<dbReference type="PIRSF" id="PIRSF002070">
    <property type="entry name" value="SSB"/>
    <property type="match status" value="1"/>
</dbReference>
<proteinExistence type="inferred from homology"/>
<dbReference type="PANTHER" id="PTHR10302">
    <property type="entry name" value="SINGLE-STRANDED DNA-BINDING PROTEIN"/>
    <property type="match status" value="1"/>
</dbReference>
<keyword evidence="5" id="KW-1185">Reference proteome</keyword>
<dbReference type="InterPro" id="IPR000424">
    <property type="entry name" value="Primosome_PriB/ssb"/>
</dbReference>
<keyword evidence="1 2" id="KW-0238">DNA-binding</keyword>
<reference evidence="4" key="2">
    <citation type="submission" date="2022-06" db="EMBL/GenBank/DDBJ databases">
        <title>Thermospira aquatica gen. nov., sp. nov.</title>
        <authorList>
            <person name="Ben Ali Gam Z."/>
            <person name="Labat M."/>
        </authorList>
    </citation>
    <scope>NUCLEOTIDE SEQUENCE</scope>
    <source>
        <strain evidence="4">F1F22</strain>
    </source>
</reference>
<evidence type="ECO:0000256" key="3">
    <source>
        <dbReference type="PIRNR" id="PIRNR002070"/>
    </source>
</evidence>
<dbReference type="AlphaFoldDB" id="A0AAX3BG43"/>
<protein>
    <recommendedName>
        <fullName evidence="2 3">Single-stranded DNA-binding protein</fullName>
        <shortName evidence="2">SSB</shortName>
    </recommendedName>
</protein>
<dbReference type="NCBIfam" id="TIGR00621">
    <property type="entry name" value="ssb"/>
    <property type="match status" value="1"/>
</dbReference>
<dbReference type="GO" id="GO:0003697">
    <property type="term" value="F:single-stranded DNA binding"/>
    <property type="evidence" value="ECO:0007669"/>
    <property type="project" value="UniProtKB-UniRule"/>
</dbReference>
<accession>A0AAX3BG43</accession>
<gene>
    <name evidence="4" type="ORF">KDW03_05835</name>
</gene>
<organism evidence="4 5">
    <name type="scientific">Thermospira aquatica</name>
    <dbReference type="NCBI Taxonomy" id="2828656"/>
    <lineage>
        <taxon>Bacteria</taxon>
        <taxon>Pseudomonadati</taxon>
        <taxon>Spirochaetota</taxon>
        <taxon>Spirochaetia</taxon>
        <taxon>Brevinematales</taxon>
        <taxon>Thermospiraceae</taxon>
        <taxon>Thermospira</taxon>
    </lineage>
</organism>
<dbReference type="Pfam" id="PF00436">
    <property type="entry name" value="SSB"/>
    <property type="match status" value="1"/>
</dbReference>
<evidence type="ECO:0000256" key="2">
    <source>
        <dbReference type="HAMAP-Rule" id="MF_00984"/>
    </source>
</evidence>
<dbReference type="SUPFAM" id="SSF50249">
    <property type="entry name" value="Nucleic acid-binding proteins"/>
    <property type="match status" value="1"/>
</dbReference>
<dbReference type="PROSITE" id="PS50935">
    <property type="entry name" value="SSB"/>
    <property type="match status" value="1"/>
</dbReference>
<dbReference type="PANTHER" id="PTHR10302:SF27">
    <property type="entry name" value="SINGLE-STRANDED DNA-BINDING PROTEIN"/>
    <property type="match status" value="1"/>
</dbReference>
<comment type="caution">
    <text evidence="2">Lacks conserved residue(s) required for the propagation of feature annotation.</text>
</comment>
<comment type="subunit">
    <text evidence="2">Homotetramer.</text>
</comment>
<dbReference type="Gene3D" id="2.40.50.140">
    <property type="entry name" value="Nucleic acid-binding proteins"/>
    <property type="match status" value="1"/>
</dbReference>
<dbReference type="InterPro" id="IPR011344">
    <property type="entry name" value="ssDNA-bd"/>
</dbReference>
<dbReference type="Proteomes" id="UP001056539">
    <property type="component" value="Chromosome"/>
</dbReference>